<sequence length="482" mass="53860">MAPASNSQRLEQMESEISGLNSRIAQEITQAMAALESRLAAQFSRGLEQTTEQLRAEIARRQEGETEGTANHSDHSEGGLSNWRMKKLDLPVFEGINPDGWILRAERFFNFYQLGEEDKLEAAVVALDGDALLLYQWEHRRRPLTRWEELKSLLLRQFRPSGSGLLQEQWLAHRQTEGVLDYRRRFIELMAPLEGIPEAISKSQYINGLKDDIKAELRLLGPQTLDTAMDLSIKVEEKLKFGLEKKTNSGPKYNPNPWKTGSISPSFSTTKTNNYSNNPFSLNTTNRTTNRPSTTIPIAKPTGEIRRLSEKEVQQKREKGLCFRCDDKWAPNHRCRRRELSVLLTVDGEGDETEFGGDEELNLVETTEDEQISLPQPLISLNSVMGITSPKTMKLKGILNGGEVVVMIDPGATHNFISTRAATQLGLLVTSTKKYGVSLGTGEAVQGDGECRGILLVLQGVQIIEDFLLLPLGNSDIILGIQ</sequence>
<reference evidence="5" key="2">
    <citation type="submission" date="2025-08" db="UniProtKB">
        <authorList>
            <consortium name="RefSeq"/>
        </authorList>
    </citation>
    <scope>IDENTIFICATION</scope>
    <source>
        <tissue evidence="5">Leaf</tissue>
    </source>
</reference>
<accession>A0ABM3RV00</accession>
<proteinExistence type="predicted"/>
<dbReference type="PANTHER" id="PTHR15503:SF22">
    <property type="entry name" value="TRANSPOSON TY3-I GAG POLYPROTEIN"/>
    <property type="match status" value="1"/>
</dbReference>
<feature type="region of interest" description="Disordered" evidence="2">
    <location>
        <begin position="252"/>
        <end position="298"/>
    </location>
</feature>
<dbReference type="InterPro" id="IPR021109">
    <property type="entry name" value="Peptidase_aspartic_dom_sf"/>
</dbReference>
<protein>
    <submittedName>
        <fullName evidence="5">Uncharacterized protein isoform X5</fullName>
    </submittedName>
</protein>
<reference evidence="4" key="1">
    <citation type="journal article" date="2021" name="Nat. Commun.">
        <title>Genomic analyses provide insights into spinach domestication and the genetic basis of agronomic traits.</title>
        <authorList>
            <person name="Cai X."/>
            <person name="Sun X."/>
            <person name="Xu C."/>
            <person name="Sun H."/>
            <person name="Wang X."/>
            <person name="Ge C."/>
            <person name="Zhang Z."/>
            <person name="Wang Q."/>
            <person name="Fei Z."/>
            <person name="Jiao C."/>
            <person name="Wang Q."/>
        </authorList>
    </citation>
    <scope>NUCLEOTIDE SEQUENCE [LARGE SCALE GENOMIC DNA]</scope>
    <source>
        <strain evidence="4">cv. Varoflay</strain>
    </source>
</reference>
<organism evidence="4 5">
    <name type="scientific">Spinacia oleracea</name>
    <name type="common">Spinach</name>
    <dbReference type="NCBI Taxonomy" id="3562"/>
    <lineage>
        <taxon>Eukaryota</taxon>
        <taxon>Viridiplantae</taxon>
        <taxon>Streptophyta</taxon>
        <taxon>Embryophyta</taxon>
        <taxon>Tracheophyta</taxon>
        <taxon>Spermatophyta</taxon>
        <taxon>Magnoliopsida</taxon>
        <taxon>eudicotyledons</taxon>
        <taxon>Gunneridae</taxon>
        <taxon>Pentapetalae</taxon>
        <taxon>Caryophyllales</taxon>
        <taxon>Chenopodiaceae</taxon>
        <taxon>Chenopodioideae</taxon>
        <taxon>Anserineae</taxon>
        <taxon>Spinacia</taxon>
    </lineage>
</organism>
<dbReference type="GeneID" id="110783366"/>
<dbReference type="Proteomes" id="UP000813463">
    <property type="component" value="Chromosome 4"/>
</dbReference>
<keyword evidence="1" id="KW-0175">Coiled coil</keyword>
<feature type="coiled-coil region" evidence="1">
    <location>
        <begin position="10"/>
        <end position="67"/>
    </location>
</feature>
<dbReference type="PANTHER" id="PTHR15503">
    <property type="entry name" value="LDOC1 RELATED"/>
    <property type="match status" value="1"/>
</dbReference>
<dbReference type="Pfam" id="PF03732">
    <property type="entry name" value="Retrotrans_gag"/>
    <property type="match status" value="1"/>
</dbReference>
<evidence type="ECO:0000256" key="2">
    <source>
        <dbReference type="SAM" id="MobiDB-lite"/>
    </source>
</evidence>
<gene>
    <name evidence="5" type="primary">LOC110783366</name>
</gene>
<evidence type="ECO:0000259" key="3">
    <source>
        <dbReference type="Pfam" id="PF03732"/>
    </source>
</evidence>
<dbReference type="InterPro" id="IPR005162">
    <property type="entry name" value="Retrotrans_gag_dom"/>
</dbReference>
<dbReference type="CDD" id="cd00303">
    <property type="entry name" value="retropepsin_like"/>
    <property type="match status" value="1"/>
</dbReference>
<dbReference type="RefSeq" id="XP_056699446.1">
    <property type="nucleotide sequence ID" value="XM_056843468.1"/>
</dbReference>
<feature type="compositionally biased region" description="Low complexity" evidence="2">
    <location>
        <begin position="284"/>
        <end position="298"/>
    </location>
</feature>
<feature type="compositionally biased region" description="Polar residues" evidence="2">
    <location>
        <begin position="257"/>
        <end position="283"/>
    </location>
</feature>
<dbReference type="Gene3D" id="2.40.70.10">
    <property type="entry name" value="Acid Proteases"/>
    <property type="match status" value="1"/>
</dbReference>
<name>A0ABM3RV00_SPIOL</name>
<feature type="domain" description="Retrotransposon gag" evidence="3">
    <location>
        <begin position="123"/>
        <end position="210"/>
    </location>
</feature>
<evidence type="ECO:0000313" key="5">
    <source>
        <dbReference type="RefSeq" id="XP_056699446.1"/>
    </source>
</evidence>
<keyword evidence="4" id="KW-1185">Reference proteome</keyword>
<dbReference type="Pfam" id="PF08284">
    <property type="entry name" value="RVP_2"/>
    <property type="match status" value="1"/>
</dbReference>
<evidence type="ECO:0000256" key="1">
    <source>
        <dbReference type="SAM" id="Coils"/>
    </source>
</evidence>
<dbReference type="InterPro" id="IPR032567">
    <property type="entry name" value="RTL1-rel"/>
</dbReference>
<evidence type="ECO:0000313" key="4">
    <source>
        <dbReference type="Proteomes" id="UP000813463"/>
    </source>
</evidence>